<name>B8HV37_CYAP4</name>
<evidence type="ECO:0000313" key="1">
    <source>
        <dbReference type="EMBL" id="ACL43084.1"/>
    </source>
</evidence>
<dbReference type="AlphaFoldDB" id="B8HV37"/>
<proteinExistence type="predicted"/>
<organism evidence="1">
    <name type="scientific">Cyanothece sp. (strain PCC 7425 / ATCC 29141)</name>
    <dbReference type="NCBI Taxonomy" id="395961"/>
    <lineage>
        <taxon>Bacteria</taxon>
        <taxon>Bacillati</taxon>
        <taxon>Cyanobacteriota</taxon>
        <taxon>Cyanophyceae</taxon>
        <taxon>Gomontiellales</taxon>
        <taxon>Cyanothecaceae</taxon>
        <taxon>Cyanothece</taxon>
    </lineage>
</organism>
<reference evidence="1" key="1">
    <citation type="submission" date="2009-01" db="EMBL/GenBank/DDBJ databases">
        <title>Complete sequence of chromosome Cyanothece sp. PCC 7425.</title>
        <authorList>
            <consortium name="US DOE Joint Genome Institute"/>
            <person name="Lucas S."/>
            <person name="Copeland A."/>
            <person name="Lapidus A."/>
            <person name="Glavina del Rio T."/>
            <person name="Dalin E."/>
            <person name="Tice H."/>
            <person name="Bruce D."/>
            <person name="Goodwin L."/>
            <person name="Pitluck S."/>
            <person name="Sims D."/>
            <person name="Meineke L."/>
            <person name="Brettin T."/>
            <person name="Detter J.C."/>
            <person name="Han C."/>
            <person name="Larimer F."/>
            <person name="Land M."/>
            <person name="Hauser L."/>
            <person name="Kyrpides N."/>
            <person name="Ovchinnikova G."/>
            <person name="Liberton M."/>
            <person name="Stoeckel J."/>
            <person name="Banerjee A."/>
            <person name="Singh A."/>
            <person name="Page L."/>
            <person name="Sato H."/>
            <person name="Zhao L."/>
            <person name="Sherman L."/>
            <person name="Pakrasi H."/>
            <person name="Richardson P."/>
        </authorList>
    </citation>
    <scope>NUCLEOTIDE SEQUENCE</scope>
    <source>
        <strain evidence="1">PCC 7425</strain>
    </source>
</reference>
<dbReference type="EMBL" id="CP001344">
    <property type="protein sequence ID" value="ACL43084.1"/>
    <property type="molecule type" value="Genomic_DNA"/>
</dbReference>
<dbReference type="HOGENOM" id="CLU_3308356_0_0_3"/>
<accession>B8HV37</accession>
<gene>
    <name evidence="1" type="ordered locus">Cyan7425_0696</name>
</gene>
<protein>
    <submittedName>
        <fullName evidence="1">Uncharacterized protein</fullName>
    </submittedName>
</protein>
<dbReference type="KEGG" id="cyn:Cyan7425_0696"/>
<sequence length="39" mass="4293">MSTEQQLLTVTLNLPENTINLVISAVTKLQRTFSQSSDA</sequence>